<evidence type="ECO:0000256" key="1">
    <source>
        <dbReference type="SAM" id="MobiDB-lite"/>
    </source>
</evidence>
<proteinExistence type="predicted"/>
<dbReference type="EMBL" id="CP109535">
    <property type="protein sequence ID" value="WTY99047.1"/>
    <property type="molecule type" value="Genomic_DNA"/>
</dbReference>
<organism evidence="2">
    <name type="scientific">Streptomyces sp. NBC_01401</name>
    <dbReference type="NCBI Taxonomy" id="2903854"/>
    <lineage>
        <taxon>Bacteria</taxon>
        <taxon>Bacillati</taxon>
        <taxon>Actinomycetota</taxon>
        <taxon>Actinomycetes</taxon>
        <taxon>Kitasatosporales</taxon>
        <taxon>Streptomycetaceae</taxon>
        <taxon>Streptomyces</taxon>
    </lineage>
</organism>
<protein>
    <submittedName>
        <fullName evidence="2">Uncharacterized protein</fullName>
    </submittedName>
</protein>
<reference evidence="2" key="1">
    <citation type="submission" date="2022-10" db="EMBL/GenBank/DDBJ databases">
        <title>The complete genomes of actinobacterial strains from the NBC collection.</title>
        <authorList>
            <person name="Joergensen T.S."/>
            <person name="Alvarez Arevalo M."/>
            <person name="Sterndorff E.B."/>
            <person name="Faurdal D."/>
            <person name="Vuksanovic O."/>
            <person name="Mourched A.-S."/>
            <person name="Charusanti P."/>
            <person name="Shaw S."/>
            <person name="Blin K."/>
            <person name="Weber T."/>
        </authorList>
    </citation>
    <scope>NUCLEOTIDE SEQUENCE</scope>
    <source>
        <strain evidence="2">NBC_01401</strain>
    </source>
</reference>
<feature type="region of interest" description="Disordered" evidence="1">
    <location>
        <begin position="1"/>
        <end position="41"/>
    </location>
</feature>
<sequence length="41" mass="4368">MSERERHIAGYVDRLPDGAAMDSKSPAKSSPLYGQMAVSSA</sequence>
<name>A0AAU3H1H3_9ACTN</name>
<gene>
    <name evidence="2" type="ORF">OG626_31210</name>
</gene>
<evidence type="ECO:0000313" key="2">
    <source>
        <dbReference type="EMBL" id="WTY99047.1"/>
    </source>
</evidence>
<dbReference type="AlphaFoldDB" id="A0AAU3H1H3"/>
<accession>A0AAU3H1H3</accession>